<keyword evidence="11" id="KW-0675">Receptor</keyword>
<dbReference type="GO" id="GO:0006909">
    <property type="term" value="P:phagocytosis"/>
    <property type="evidence" value="ECO:0007669"/>
    <property type="project" value="TreeGrafter"/>
</dbReference>
<dbReference type="Gene3D" id="2.60.120.650">
    <property type="entry name" value="Cupin"/>
    <property type="match status" value="1"/>
</dbReference>
<name>A0A023FEP4_AMBCJ</name>
<dbReference type="GO" id="GO:0005634">
    <property type="term" value="C:nucleus"/>
    <property type="evidence" value="ECO:0007669"/>
    <property type="project" value="UniProtKB-SubCell"/>
</dbReference>
<keyword evidence="5" id="KW-0223">Dioxygenase</keyword>
<keyword evidence="3" id="KW-0479">Metal-binding</keyword>
<dbReference type="EMBL" id="GBBK01004992">
    <property type="protein sequence ID" value="JAC19490.1"/>
    <property type="molecule type" value="mRNA"/>
</dbReference>
<evidence type="ECO:0000256" key="2">
    <source>
        <dbReference type="ARBA" id="ARBA00004123"/>
    </source>
</evidence>
<evidence type="ECO:0000256" key="5">
    <source>
        <dbReference type="ARBA" id="ARBA00022964"/>
    </source>
</evidence>
<accession>A0A023FEP4</accession>
<dbReference type="GO" id="GO:0033749">
    <property type="term" value="F:histone H4R3 demethylase activity"/>
    <property type="evidence" value="ECO:0007669"/>
    <property type="project" value="TreeGrafter"/>
</dbReference>
<sequence>LPCALTHRRCFVKFAAVGNALRERKTVLRCCRSVRAMDNEANEADDALRLERRAVKRIIDAKLKARPELFEQEGDGWSKLGYASSFNMDPSSLPDNVERIHVSRVSPDEFIEKYEKLYKPVVIQGATDSWKAQYKWNLPRLARKYRNQKFKCGEDNDGYSVKLKMKYFVYYMENNRDDSPLYIFDSSFGEHSRRAKLLEDS</sequence>
<evidence type="ECO:0000256" key="1">
    <source>
        <dbReference type="ARBA" id="ARBA00001954"/>
    </source>
</evidence>
<evidence type="ECO:0000313" key="11">
    <source>
        <dbReference type="EMBL" id="JAC19490.1"/>
    </source>
</evidence>
<evidence type="ECO:0000256" key="9">
    <source>
        <dbReference type="ARBA" id="ARBA00023163"/>
    </source>
</evidence>
<dbReference type="GO" id="GO:0106140">
    <property type="term" value="F:P-TEFb complex binding"/>
    <property type="evidence" value="ECO:0007669"/>
    <property type="project" value="TreeGrafter"/>
</dbReference>
<keyword evidence="8" id="KW-0805">Transcription regulation</keyword>
<protein>
    <submittedName>
        <fullName evidence="11">Putative phosphatidylserine receptor ixodes scapularis phosphatidylserine receptor</fullName>
    </submittedName>
</protein>
<evidence type="ECO:0000256" key="3">
    <source>
        <dbReference type="ARBA" id="ARBA00022723"/>
    </source>
</evidence>
<dbReference type="GO" id="GO:0046872">
    <property type="term" value="F:metal ion binding"/>
    <property type="evidence" value="ECO:0007669"/>
    <property type="project" value="UniProtKB-KW"/>
</dbReference>
<comment type="cofactor">
    <cofactor evidence="1">
        <name>Fe(2+)</name>
        <dbReference type="ChEBI" id="CHEBI:29033"/>
    </cofactor>
</comment>
<keyword evidence="9" id="KW-0804">Transcription</keyword>
<evidence type="ECO:0000256" key="7">
    <source>
        <dbReference type="ARBA" id="ARBA00023004"/>
    </source>
</evidence>
<dbReference type="PANTHER" id="PTHR12480">
    <property type="entry name" value="ARGININE DEMETHYLASE AND LYSYL-HYDROXYLASE JMJD"/>
    <property type="match status" value="1"/>
</dbReference>
<keyword evidence="10" id="KW-0539">Nucleus</keyword>
<feature type="non-terminal residue" evidence="11">
    <location>
        <position position="201"/>
    </location>
</feature>
<dbReference type="SUPFAM" id="SSF51197">
    <property type="entry name" value="Clavaminate synthase-like"/>
    <property type="match status" value="1"/>
</dbReference>
<dbReference type="PANTHER" id="PTHR12480:SF32">
    <property type="entry name" value="BIFUNCTIONAL ARGININE DEMETHYLASE AND LYSYL-HYDROXYLASE JMJD6"/>
    <property type="match status" value="1"/>
</dbReference>
<dbReference type="AlphaFoldDB" id="A0A023FEP4"/>
<evidence type="ECO:0000256" key="10">
    <source>
        <dbReference type="ARBA" id="ARBA00023242"/>
    </source>
</evidence>
<feature type="non-terminal residue" evidence="11">
    <location>
        <position position="1"/>
    </location>
</feature>
<organism evidence="11">
    <name type="scientific">Amblyomma cajennense</name>
    <name type="common">Cayenne tick</name>
    <name type="synonym">Acarus cajennensis</name>
    <dbReference type="NCBI Taxonomy" id="34607"/>
    <lineage>
        <taxon>Eukaryota</taxon>
        <taxon>Metazoa</taxon>
        <taxon>Ecdysozoa</taxon>
        <taxon>Arthropoda</taxon>
        <taxon>Chelicerata</taxon>
        <taxon>Arachnida</taxon>
        <taxon>Acari</taxon>
        <taxon>Parasitiformes</taxon>
        <taxon>Ixodida</taxon>
        <taxon>Ixodoidea</taxon>
        <taxon>Ixodidae</taxon>
        <taxon>Amblyomminae</taxon>
        <taxon>Amblyomma</taxon>
    </lineage>
</organism>
<keyword evidence="4" id="KW-0156">Chromatin regulator</keyword>
<evidence type="ECO:0000256" key="4">
    <source>
        <dbReference type="ARBA" id="ARBA00022853"/>
    </source>
</evidence>
<dbReference type="InterPro" id="IPR050910">
    <property type="entry name" value="JMJD6_ArgDemeth/LysHydrox"/>
</dbReference>
<proteinExistence type="evidence at transcript level"/>
<reference evidence="11" key="1">
    <citation type="submission" date="2014-03" db="EMBL/GenBank/DDBJ databases">
        <title>The sialotranscriptome of Amblyomma triste, Amblyomma parvum and Amblyomma cajennense ticks, uncovered by 454-based RNA-seq.</title>
        <authorList>
            <person name="Garcia G.R."/>
            <person name="Gardinassi L.G."/>
            <person name="Ribeiro J.M."/>
            <person name="Anatriello E."/>
            <person name="Ferreira B.R."/>
            <person name="Moreira H.N."/>
            <person name="Mafra C."/>
            <person name="Olegario M.M."/>
            <person name="Szabo P.J."/>
            <person name="Miranda-Santos I.K."/>
            <person name="Maruyama S.R."/>
        </authorList>
    </citation>
    <scope>NUCLEOTIDE SEQUENCE</scope>
    <source>
        <strain evidence="11">Uberlandia</strain>
        <tissue evidence="11">Salivary glands</tissue>
    </source>
</reference>
<evidence type="ECO:0000256" key="6">
    <source>
        <dbReference type="ARBA" id="ARBA00023002"/>
    </source>
</evidence>
<dbReference type="GO" id="GO:0005737">
    <property type="term" value="C:cytoplasm"/>
    <property type="evidence" value="ECO:0007669"/>
    <property type="project" value="TreeGrafter"/>
</dbReference>
<keyword evidence="7" id="KW-0408">Iron</keyword>
<keyword evidence="6" id="KW-0560">Oxidoreductase</keyword>
<evidence type="ECO:0000256" key="8">
    <source>
        <dbReference type="ARBA" id="ARBA00023015"/>
    </source>
</evidence>
<comment type="subcellular location">
    <subcellularLocation>
        <location evidence="2">Nucleus</location>
    </subcellularLocation>
</comment>